<accession>A0A9Q3ET95</accession>
<gene>
    <name evidence="1" type="ORF">O181_065322</name>
</gene>
<dbReference type="Proteomes" id="UP000765509">
    <property type="component" value="Unassembled WGS sequence"/>
</dbReference>
<dbReference type="InterPro" id="IPR043128">
    <property type="entry name" value="Rev_trsase/Diguanyl_cyclase"/>
</dbReference>
<dbReference type="InterPro" id="IPR051320">
    <property type="entry name" value="Viral_Replic_Matur_Polypro"/>
</dbReference>
<protein>
    <recommendedName>
        <fullName evidence="3">Reverse transcriptase/retrotransposon-derived protein RNase H-like domain-containing protein</fullName>
    </recommendedName>
</protein>
<dbReference type="PANTHER" id="PTHR33064:SF39">
    <property type="match status" value="1"/>
</dbReference>
<dbReference type="EMBL" id="AVOT02031943">
    <property type="protein sequence ID" value="MBW0525607.1"/>
    <property type="molecule type" value="Genomic_DNA"/>
</dbReference>
<name>A0A9Q3ET95_9BASI</name>
<comment type="caution">
    <text evidence="1">The sequence shown here is derived from an EMBL/GenBank/DDBJ whole genome shotgun (WGS) entry which is preliminary data.</text>
</comment>
<dbReference type="OrthoDB" id="124617at2759"/>
<keyword evidence="2" id="KW-1185">Reference proteome</keyword>
<evidence type="ECO:0000313" key="2">
    <source>
        <dbReference type="Proteomes" id="UP000765509"/>
    </source>
</evidence>
<dbReference type="PANTHER" id="PTHR33064">
    <property type="entry name" value="POL PROTEIN"/>
    <property type="match status" value="1"/>
</dbReference>
<organism evidence="1 2">
    <name type="scientific">Austropuccinia psidii MF-1</name>
    <dbReference type="NCBI Taxonomy" id="1389203"/>
    <lineage>
        <taxon>Eukaryota</taxon>
        <taxon>Fungi</taxon>
        <taxon>Dikarya</taxon>
        <taxon>Basidiomycota</taxon>
        <taxon>Pucciniomycotina</taxon>
        <taxon>Pucciniomycetes</taxon>
        <taxon>Pucciniales</taxon>
        <taxon>Sphaerophragmiaceae</taxon>
        <taxon>Austropuccinia</taxon>
    </lineage>
</organism>
<dbReference type="InterPro" id="IPR043502">
    <property type="entry name" value="DNA/RNA_pol_sf"/>
</dbReference>
<dbReference type="AlphaFoldDB" id="A0A9Q3ET95"/>
<evidence type="ECO:0000313" key="1">
    <source>
        <dbReference type="EMBL" id="MBW0525607.1"/>
    </source>
</evidence>
<dbReference type="Gene3D" id="3.30.70.270">
    <property type="match status" value="1"/>
</dbReference>
<dbReference type="SUPFAM" id="SSF56672">
    <property type="entry name" value="DNA/RNA polymerases"/>
    <property type="match status" value="1"/>
</dbReference>
<sequence length="123" mass="14297">MKEELKALGHLVSGLSLGMDKFNVAAVLLKPIPQKEKEMMSFLGFASYYRQHLNNFAILAKSLYRICDKQTVFEMTRERIEAYEKMRKALTEVPLILMPDWNRPFKLYIDACRDTLGEALHQV</sequence>
<evidence type="ECO:0008006" key="3">
    <source>
        <dbReference type="Google" id="ProtNLM"/>
    </source>
</evidence>
<proteinExistence type="predicted"/>
<reference evidence="1" key="1">
    <citation type="submission" date="2021-03" db="EMBL/GenBank/DDBJ databases">
        <title>Draft genome sequence of rust myrtle Austropuccinia psidii MF-1, a brazilian biotype.</title>
        <authorList>
            <person name="Quecine M.C."/>
            <person name="Pachon D.M.R."/>
            <person name="Bonatelli M.L."/>
            <person name="Correr F.H."/>
            <person name="Franceschini L.M."/>
            <person name="Leite T.F."/>
            <person name="Margarido G.R.A."/>
            <person name="Almeida C.A."/>
            <person name="Ferrarezi J.A."/>
            <person name="Labate C.A."/>
        </authorList>
    </citation>
    <scope>NUCLEOTIDE SEQUENCE</scope>
    <source>
        <strain evidence="1">MF-1</strain>
    </source>
</reference>